<dbReference type="PANTHER" id="PTHR48090:SF7">
    <property type="entry name" value="RFBJ PROTEIN"/>
    <property type="match status" value="1"/>
</dbReference>
<feature type="compositionally biased region" description="Polar residues" evidence="2">
    <location>
        <begin position="19"/>
        <end position="30"/>
    </location>
</feature>
<dbReference type="CDD" id="cd04179">
    <property type="entry name" value="DPM_DPG-synthase_like"/>
    <property type="match status" value="1"/>
</dbReference>
<name>A0ABQ1DB85_9ACTN</name>
<dbReference type="InterPro" id="IPR029044">
    <property type="entry name" value="Nucleotide-diphossugar_trans"/>
</dbReference>
<evidence type="ECO:0000259" key="3">
    <source>
        <dbReference type="Pfam" id="PF00535"/>
    </source>
</evidence>
<comment type="similarity">
    <text evidence="1">Belongs to the glycosyltransferase 2 family.</text>
</comment>
<dbReference type="Pfam" id="PF00535">
    <property type="entry name" value="Glycos_transf_2"/>
    <property type="match status" value="1"/>
</dbReference>
<feature type="region of interest" description="Disordered" evidence="2">
    <location>
        <begin position="1"/>
        <end position="30"/>
    </location>
</feature>
<dbReference type="InterPro" id="IPR001173">
    <property type="entry name" value="Glyco_trans_2-like"/>
</dbReference>
<reference evidence="4 5" key="1">
    <citation type="submission" date="2020-02" db="EMBL/GenBank/DDBJ databases">
        <title>Whole genome shotgun sequence of Streptomyces gougerotii NBRC 13043.</title>
        <authorList>
            <person name="Ichikawa N."/>
            <person name="Komaki H."/>
            <person name="Tamura T."/>
        </authorList>
    </citation>
    <scope>NUCLEOTIDE SEQUENCE [LARGE SCALE GENOMIC DNA]</scope>
    <source>
        <strain evidence="4 5">NBRC 13043</strain>
    </source>
</reference>
<keyword evidence="5" id="KW-1185">Reference proteome</keyword>
<accession>A0ABQ1DB85</accession>
<evidence type="ECO:0000313" key="5">
    <source>
        <dbReference type="Proteomes" id="UP000480804"/>
    </source>
</evidence>
<evidence type="ECO:0000256" key="2">
    <source>
        <dbReference type="SAM" id="MobiDB-lite"/>
    </source>
</evidence>
<evidence type="ECO:0000313" key="4">
    <source>
        <dbReference type="EMBL" id="GFH79817.1"/>
    </source>
</evidence>
<dbReference type="InterPro" id="IPR050256">
    <property type="entry name" value="Glycosyltransferase_2"/>
</dbReference>
<proteinExistence type="inferred from homology"/>
<protein>
    <recommendedName>
        <fullName evidence="3">Glycosyltransferase 2-like domain-containing protein</fullName>
    </recommendedName>
</protein>
<feature type="domain" description="Glycosyltransferase 2-like" evidence="3">
    <location>
        <begin position="49"/>
        <end position="172"/>
    </location>
</feature>
<gene>
    <name evidence="4" type="ORF">Sgou_44870</name>
</gene>
<sequence length="363" mass="39778">MTFLQPAVPGRNPLPAPSANGNSEHSATTRVPDSYRRISSHLAITPPVSVVIPAMNEAENLPYVFRTLPDWIHEVVLVDGNSTDGTVEVARKLRPEVKVVRQRGRGKGDALIAGFAACTGEIIVMVDADGSADGAEIVSYVSALVSGADFAKGSRFANGGGTDDMTPVRKLGNRVLCAVVNAKFGARYTDLCYGYNAFWRHCLDRIDLDCTGFEVETLMNIRVVRAGLRVQEIPSHEYLRIHGASNLRAVRDGLRVLRVILRERSGRGSRARGTRRPAVAPLGGKLVTGAPGLPEPVAEGSPRGFSVIVCVHTEERCRTFWTRSPPWAPSHCRRWRSCWWSTTTRCCWSVWSTGSRTARRRCG</sequence>
<dbReference type="Gene3D" id="3.90.550.10">
    <property type="entry name" value="Spore Coat Polysaccharide Biosynthesis Protein SpsA, Chain A"/>
    <property type="match status" value="1"/>
</dbReference>
<comment type="caution">
    <text evidence="4">The sequence shown here is derived from an EMBL/GenBank/DDBJ whole genome shotgun (WGS) entry which is preliminary data.</text>
</comment>
<dbReference type="PANTHER" id="PTHR48090">
    <property type="entry name" value="UNDECAPRENYL-PHOSPHATE 4-DEOXY-4-FORMAMIDO-L-ARABINOSE TRANSFERASE-RELATED"/>
    <property type="match status" value="1"/>
</dbReference>
<dbReference type="Proteomes" id="UP000480804">
    <property type="component" value="Unassembled WGS sequence"/>
</dbReference>
<dbReference type="EMBL" id="BLLO01000024">
    <property type="protein sequence ID" value="GFH79817.1"/>
    <property type="molecule type" value="Genomic_DNA"/>
</dbReference>
<evidence type="ECO:0000256" key="1">
    <source>
        <dbReference type="ARBA" id="ARBA00006739"/>
    </source>
</evidence>
<dbReference type="SUPFAM" id="SSF53448">
    <property type="entry name" value="Nucleotide-diphospho-sugar transferases"/>
    <property type="match status" value="1"/>
</dbReference>
<organism evidence="4 5">
    <name type="scientific">Streptomyces gougerotii</name>
    <dbReference type="NCBI Taxonomy" id="53448"/>
    <lineage>
        <taxon>Bacteria</taxon>
        <taxon>Bacillati</taxon>
        <taxon>Actinomycetota</taxon>
        <taxon>Actinomycetes</taxon>
        <taxon>Kitasatosporales</taxon>
        <taxon>Streptomycetaceae</taxon>
        <taxon>Streptomyces</taxon>
        <taxon>Streptomyces diastaticus group</taxon>
    </lineage>
</organism>